<evidence type="ECO:0000313" key="4">
    <source>
        <dbReference type="Proteomes" id="UP000076848"/>
    </source>
</evidence>
<dbReference type="Gene3D" id="3.40.50.12780">
    <property type="entry name" value="N-terminal domain of ligase-like"/>
    <property type="match status" value="1"/>
</dbReference>
<protein>
    <submittedName>
        <fullName evidence="3">AMP-binding protein</fullName>
        <ecNumber evidence="3">6.2.1.-</ecNumber>
    </submittedName>
</protein>
<proteinExistence type="predicted"/>
<dbReference type="AlphaFoldDB" id="A0A157SG02"/>
<dbReference type="Pfam" id="PF13193">
    <property type="entry name" value="AMP-binding_C"/>
    <property type="match status" value="1"/>
</dbReference>
<dbReference type="InterPro" id="IPR050237">
    <property type="entry name" value="ATP-dep_AMP-bd_enzyme"/>
</dbReference>
<dbReference type="Proteomes" id="UP000076848">
    <property type="component" value="Unassembled WGS sequence"/>
</dbReference>
<keyword evidence="3" id="KW-0436">Ligase</keyword>
<sequence length="515" mass="54604">MAETDAEHECETTMIPAGQVRLADGLRVWAERTPDQPAVSDDRAAWTYAQLQGCVDEAAAFLRGQGIAAGDRVMLVGENSAALAALILAAGRIDAWAVLENARRAPLEVDAIVDLSRPRRVVFVTSQSPAALAHAERHGATVVPAGFGDVAVGPLRDSEAEPVQAGPQQVAALIYTTGSTGKPKGVMLTHANLLHIAHLMRTLRRVTHADRVYGVLPITHVMGLSSGLMGTLASGAHVRLVARLDPQACLRALAHEGITILQGAPAMFARLMQIASAQGLSAPALRFIAAGGAPLDPTLSAQARSLFGLPLHNGYGLTEASGTCWTRLEDVAPGTSVGPPTPGVSLRVCDPDGRELPDGQEGELWLRGPNVMRGYYRAPELTATVLRPDGWFNSQDLARRLPDGRIEIVGRAKDLIIRSGFNVSPLEVEQALNSHADVQLSAVFGHAVAGNEEIIAVVEPAPGVEPREAAIRAHLAQRLSPYKLPGRILFVPALPVAPNGKVLKPRLMQQIGEML</sequence>
<evidence type="ECO:0000259" key="2">
    <source>
        <dbReference type="Pfam" id="PF13193"/>
    </source>
</evidence>
<dbReference type="InterPro" id="IPR045851">
    <property type="entry name" value="AMP-bd_C_sf"/>
</dbReference>
<dbReference type="InterPro" id="IPR025110">
    <property type="entry name" value="AMP-bd_C"/>
</dbReference>
<gene>
    <name evidence="3" type="primary">fadK_2</name>
    <name evidence="3" type="ORF">SAMEA3906486_02129</name>
</gene>
<dbReference type="EMBL" id="FKIF01000006">
    <property type="protein sequence ID" value="SAI68836.1"/>
    <property type="molecule type" value="Genomic_DNA"/>
</dbReference>
<dbReference type="Pfam" id="PF00501">
    <property type="entry name" value="AMP-binding"/>
    <property type="match status" value="1"/>
</dbReference>
<reference evidence="3 4" key="1">
    <citation type="submission" date="2016-04" db="EMBL/GenBank/DDBJ databases">
        <authorList>
            <consortium name="Pathogen Informatics"/>
        </authorList>
    </citation>
    <scope>NUCLEOTIDE SEQUENCE [LARGE SCALE GENOMIC DNA]</scope>
    <source>
        <strain evidence="3 4">H050680373</strain>
    </source>
</reference>
<dbReference type="SUPFAM" id="SSF56801">
    <property type="entry name" value="Acetyl-CoA synthetase-like"/>
    <property type="match status" value="1"/>
</dbReference>
<dbReference type="STRING" id="288768.SAMEA3906486_02129"/>
<feature type="domain" description="AMP-dependent synthetase/ligase" evidence="1">
    <location>
        <begin position="27"/>
        <end position="376"/>
    </location>
</feature>
<dbReference type="Gene3D" id="3.30.300.30">
    <property type="match status" value="1"/>
</dbReference>
<dbReference type="EC" id="6.2.1.-" evidence="3"/>
<dbReference type="PANTHER" id="PTHR43767:SF1">
    <property type="entry name" value="NONRIBOSOMAL PEPTIDE SYNTHASE PES1 (EUROFUNG)-RELATED"/>
    <property type="match status" value="1"/>
</dbReference>
<organism evidence="3 4">
    <name type="scientific">Bordetella ansorpii</name>
    <dbReference type="NCBI Taxonomy" id="288768"/>
    <lineage>
        <taxon>Bacteria</taxon>
        <taxon>Pseudomonadati</taxon>
        <taxon>Pseudomonadota</taxon>
        <taxon>Betaproteobacteria</taxon>
        <taxon>Burkholderiales</taxon>
        <taxon>Alcaligenaceae</taxon>
        <taxon>Bordetella</taxon>
    </lineage>
</organism>
<dbReference type="InterPro" id="IPR020845">
    <property type="entry name" value="AMP-binding_CS"/>
</dbReference>
<dbReference type="GO" id="GO:0016878">
    <property type="term" value="F:acid-thiol ligase activity"/>
    <property type="evidence" value="ECO:0007669"/>
    <property type="project" value="UniProtKB-ARBA"/>
</dbReference>
<feature type="domain" description="AMP-binding enzyme C-terminal" evidence="2">
    <location>
        <begin position="427"/>
        <end position="501"/>
    </location>
</feature>
<name>A0A157SG02_9BORD</name>
<accession>A0A157SG02</accession>
<evidence type="ECO:0000313" key="3">
    <source>
        <dbReference type="EMBL" id="SAI68836.1"/>
    </source>
</evidence>
<dbReference type="InterPro" id="IPR000873">
    <property type="entry name" value="AMP-dep_synth/lig_dom"/>
</dbReference>
<evidence type="ECO:0000259" key="1">
    <source>
        <dbReference type="Pfam" id="PF00501"/>
    </source>
</evidence>
<dbReference type="PROSITE" id="PS00455">
    <property type="entry name" value="AMP_BINDING"/>
    <property type="match status" value="1"/>
</dbReference>
<dbReference type="PANTHER" id="PTHR43767">
    <property type="entry name" value="LONG-CHAIN-FATTY-ACID--COA LIGASE"/>
    <property type="match status" value="1"/>
</dbReference>
<keyword evidence="4" id="KW-1185">Reference proteome</keyword>
<dbReference type="InterPro" id="IPR042099">
    <property type="entry name" value="ANL_N_sf"/>
</dbReference>